<dbReference type="InterPro" id="IPR002549">
    <property type="entry name" value="AI-2E-like"/>
</dbReference>
<comment type="similarity">
    <text evidence="2">Belongs to the autoinducer-2 exporter (AI-2E) (TC 2.A.86) family.</text>
</comment>
<gene>
    <name evidence="7" type="ORF">NWP19_17660</name>
</gene>
<dbReference type="EMBL" id="JANQDO010000104">
    <property type="protein sequence ID" value="MDH6058550.1"/>
    <property type="molecule type" value="Genomic_DNA"/>
</dbReference>
<feature type="transmembrane region" description="Helical" evidence="6">
    <location>
        <begin position="217"/>
        <end position="235"/>
    </location>
</feature>
<keyword evidence="8" id="KW-1185">Reference proteome</keyword>
<dbReference type="Pfam" id="PF01594">
    <property type="entry name" value="AI-2E_transport"/>
    <property type="match status" value="1"/>
</dbReference>
<reference evidence="7 8" key="1">
    <citation type="journal article" date="2023" name="J. Phycol.">
        <title>Chrysosporum ovalisporum is synonymous with the true-branching cyanobacterium Umezakia natans (Nostocales/Aphanizomenonaceae).</title>
        <authorList>
            <person name="McGregor G.B."/>
            <person name="Sendall B.C."/>
            <person name="Niiyama Y."/>
            <person name="Tuji A."/>
            <person name="Willis A."/>
        </authorList>
    </citation>
    <scope>NUCLEOTIDE SEQUENCE [LARGE SCALE GENOMIC DNA]</scope>
    <source>
        <strain evidence="7 8">FSS-43</strain>
    </source>
</reference>
<feature type="transmembrane region" description="Helical" evidence="6">
    <location>
        <begin position="241"/>
        <end position="270"/>
    </location>
</feature>
<feature type="transmembrane region" description="Helical" evidence="6">
    <location>
        <begin position="12"/>
        <end position="31"/>
    </location>
</feature>
<evidence type="ECO:0000256" key="2">
    <source>
        <dbReference type="ARBA" id="ARBA00009773"/>
    </source>
</evidence>
<feature type="transmembrane region" description="Helical" evidence="6">
    <location>
        <begin position="315"/>
        <end position="341"/>
    </location>
</feature>
<evidence type="ECO:0000256" key="6">
    <source>
        <dbReference type="SAM" id="Phobius"/>
    </source>
</evidence>
<evidence type="ECO:0000256" key="1">
    <source>
        <dbReference type="ARBA" id="ARBA00004141"/>
    </source>
</evidence>
<feature type="transmembrane region" description="Helical" evidence="6">
    <location>
        <begin position="66"/>
        <end position="87"/>
    </location>
</feature>
<evidence type="ECO:0000256" key="3">
    <source>
        <dbReference type="ARBA" id="ARBA00022692"/>
    </source>
</evidence>
<name>A0ABT6K870_9CYAN</name>
<evidence type="ECO:0000256" key="5">
    <source>
        <dbReference type="ARBA" id="ARBA00023136"/>
    </source>
</evidence>
<dbReference type="PANTHER" id="PTHR21716">
    <property type="entry name" value="TRANSMEMBRANE PROTEIN"/>
    <property type="match status" value="1"/>
</dbReference>
<accession>A0ABT6K870</accession>
<sequence length="387" mass="42145">MSKMTNKQRKSISLFDLWLIVGTFFVVVLLWQLRNLLVTLMISVVLAAAIAPLVNAAEKLRLPRWLGVILVYITLISGLIGLGLIIGPSVSEQIQRLASRLPIYLDNLLQAAENLALRLGITQIELVEQFFDLQSVTNWLFRSSQQLLVRSFGFTRGFIGGVVNLILALVMSAYMVAGSKNLIKGLVSLFPQPWEQRLAHQVIPISRRMGGYIQGRVLVSAILGFVITIGLRILGLSEFALALGVIAGFTNLIPFVGPVLGAIPALIVAIPQGDLTFVWVLLLFLMIQNLETYLLDPLLVGSSVRVHPLYQLLAVLGGTQVLGIVGAVIVPPWVAGIGVLVENLYLQPKLLNEQQSPIYKLAVSSDANQAITDSDDISPAVSKTSEK</sequence>
<feature type="transmembrane region" description="Helical" evidence="6">
    <location>
        <begin position="157"/>
        <end position="177"/>
    </location>
</feature>
<protein>
    <submittedName>
        <fullName evidence="7">AI-2E family transporter</fullName>
    </submittedName>
</protein>
<evidence type="ECO:0000313" key="8">
    <source>
        <dbReference type="Proteomes" id="UP001159371"/>
    </source>
</evidence>
<proteinExistence type="inferred from homology"/>
<evidence type="ECO:0000256" key="4">
    <source>
        <dbReference type="ARBA" id="ARBA00022989"/>
    </source>
</evidence>
<dbReference type="PANTHER" id="PTHR21716:SF62">
    <property type="entry name" value="TRANSPORT PROTEIN YDBI-RELATED"/>
    <property type="match status" value="1"/>
</dbReference>
<keyword evidence="4 6" id="KW-1133">Transmembrane helix</keyword>
<comment type="subcellular location">
    <subcellularLocation>
        <location evidence="1">Membrane</location>
        <topology evidence="1">Multi-pass membrane protein</topology>
    </subcellularLocation>
</comment>
<dbReference type="Proteomes" id="UP001159371">
    <property type="component" value="Unassembled WGS sequence"/>
</dbReference>
<keyword evidence="3 6" id="KW-0812">Transmembrane</keyword>
<evidence type="ECO:0000313" key="7">
    <source>
        <dbReference type="EMBL" id="MDH6058550.1"/>
    </source>
</evidence>
<organism evidence="7 8">
    <name type="scientific">Umezakia ovalisporum FSS-43</name>
    <dbReference type="NCBI Taxonomy" id="2740520"/>
    <lineage>
        <taxon>Bacteria</taxon>
        <taxon>Bacillati</taxon>
        <taxon>Cyanobacteriota</taxon>
        <taxon>Cyanophyceae</taxon>
        <taxon>Nostocales</taxon>
        <taxon>Nodulariaceae</taxon>
        <taxon>Umezakia</taxon>
    </lineage>
</organism>
<comment type="caution">
    <text evidence="7">The sequence shown here is derived from an EMBL/GenBank/DDBJ whole genome shotgun (WGS) entry which is preliminary data.</text>
</comment>
<dbReference type="RefSeq" id="WP_280657605.1">
    <property type="nucleotide sequence ID" value="NZ_JANQDO010000104.1"/>
</dbReference>
<feature type="transmembrane region" description="Helical" evidence="6">
    <location>
        <begin position="277"/>
        <end position="295"/>
    </location>
</feature>
<feature type="transmembrane region" description="Helical" evidence="6">
    <location>
        <begin position="37"/>
        <end position="54"/>
    </location>
</feature>
<keyword evidence="5 6" id="KW-0472">Membrane</keyword>